<reference evidence="1" key="1">
    <citation type="submission" date="2021-02" db="EMBL/GenBank/DDBJ databases">
        <authorList>
            <person name="Nowell W R."/>
        </authorList>
    </citation>
    <scope>NUCLEOTIDE SEQUENCE</scope>
</reference>
<dbReference type="AlphaFoldDB" id="A0A8S2ZV32"/>
<comment type="caution">
    <text evidence="1">The sequence shown here is derived from an EMBL/GenBank/DDBJ whole genome shotgun (WGS) entry which is preliminary data.</text>
</comment>
<accession>A0A8S2ZV32</accession>
<dbReference type="EMBL" id="CAJOBC010146985">
    <property type="protein sequence ID" value="CAF4663100.1"/>
    <property type="molecule type" value="Genomic_DNA"/>
</dbReference>
<gene>
    <name evidence="1" type="ORF">SRO942_LOCUS50693</name>
</gene>
<proteinExistence type="predicted"/>
<evidence type="ECO:0000313" key="1">
    <source>
        <dbReference type="EMBL" id="CAF4663100.1"/>
    </source>
</evidence>
<organism evidence="1 2">
    <name type="scientific">Didymodactylos carnosus</name>
    <dbReference type="NCBI Taxonomy" id="1234261"/>
    <lineage>
        <taxon>Eukaryota</taxon>
        <taxon>Metazoa</taxon>
        <taxon>Spiralia</taxon>
        <taxon>Gnathifera</taxon>
        <taxon>Rotifera</taxon>
        <taxon>Eurotatoria</taxon>
        <taxon>Bdelloidea</taxon>
        <taxon>Philodinida</taxon>
        <taxon>Philodinidae</taxon>
        <taxon>Didymodactylos</taxon>
    </lineage>
</organism>
<evidence type="ECO:0000313" key="2">
    <source>
        <dbReference type="Proteomes" id="UP000681722"/>
    </source>
</evidence>
<protein>
    <submittedName>
        <fullName evidence="1">Uncharacterized protein</fullName>
    </submittedName>
</protein>
<feature type="non-terminal residue" evidence="1">
    <location>
        <position position="69"/>
    </location>
</feature>
<name>A0A8S2ZV32_9BILA</name>
<dbReference type="Proteomes" id="UP000681722">
    <property type="component" value="Unassembled WGS sequence"/>
</dbReference>
<sequence>EEDLPADFAEQLNERSLLIAQPMIDLEPVDTEYVTHNPTVTDTAATIPLDETQTVPMNLSETPNEGFER</sequence>